<evidence type="ECO:0000313" key="1">
    <source>
        <dbReference type="EMBL" id="KSV58131.1"/>
    </source>
</evidence>
<dbReference type="EMBL" id="LNAM01000185">
    <property type="protein sequence ID" value="KSV58131.1"/>
    <property type="molecule type" value="Genomic_DNA"/>
</dbReference>
<sequence length="192" mass="22576">MRKFRYWLLNTFCKNELLEIHDHYSRKVKQIEYDTNKKNQDIDIVHRILSEKNKVIVGEADNKNGEHVFVVQHVYGNSIDFMLYSSRYKDVCNHPRIMATYNNFYDGKPYVKIEDILVEDNNVGNGSILMPFFIEYCKRFTDAKKITGWLSSVDSGHFDRSTHFYKKHGFEVGLNEEGDSGGIEYQLREVSV</sequence>
<dbReference type="InterPro" id="IPR016181">
    <property type="entry name" value="Acyl_CoA_acyltransferase"/>
</dbReference>
<name>A0A0V8QCL3_9FIRM</name>
<keyword evidence="2" id="KW-1185">Reference proteome</keyword>
<accession>A0A0V8QCL3</accession>
<gene>
    <name evidence="1" type="ORF">ASU35_14145</name>
</gene>
<reference evidence="1 2" key="1">
    <citation type="submission" date="2015-11" db="EMBL/GenBank/DDBJ databases">
        <title>Butyribacter intestini gen. nov., sp. nov., a butyric acid-producing bacterium of the family Lachnospiraceae isolated from the human faeces.</title>
        <authorList>
            <person name="Zou Y."/>
            <person name="Xue W."/>
            <person name="Luo G."/>
            <person name="Lv M."/>
        </authorList>
    </citation>
    <scope>NUCLEOTIDE SEQUENCE [LARGE SCALE GENOMIC DNA]</scope>
    <source>
        <strain evidence="1 2">ACET-33324</strain>
    </source>
</reference>
<evidence type="ECO:0008006" key="3">
    <source>
        <dbReference type="Google" id="ProtNLM"/>
    </source>
</evidence>
<organism evidence="1 2">
    <name type="scientific">Acetivibrio ethanolgignens</name>
    <dbReference type="NCBI Taxonomy" id="290052"/>
    <lineage>
        <taxon>Bacteria</taxon>
        <taxon>Bacillati</taxon>
        <taxon>Bacillota</taxon>
        <taxon>Clostridia</taxon>
        <taxon>Eubacteriales</taxon>
        <taxon>Oscillospiraceae</taxon>
        <taxon>Acetivibrio</taxon>
    </lineage>
</organism>
<dbReference type="Proteomes" id="UP000054874">
    <property type="component" value="Unassembled WGS sequence"/>
</dbReference>
<dbReference type="SUPFAM" id="SSF55729">
    <property type="entry name" value="Acyl-CoA N-acyltransferases (Nat)"/>
    <property type="match status" value="1"/>
</dbReference>
<protein>
    <recommendedName>
        <fullName evidence="3">N-acetyltransferase domain-containing protein</fullName>
    </recommendedName>
</protein>
<dbReference type="Gene3D" id="3.40.630.30">
    <property type="match status" value="1"/>
</dbReference>
<evidence type="ECO:0000313" key="2">
    <source>
        <dbReference type="Proteomes" id="UP000054874"/>
    </source>
</evidence>
<proteinExistence type="predicted"/>
<dbReference type="OrthoDB" id="2233009at2"/>
<dbReference type="AlphaFoldDB" id="A0A0V8QCL3"/>
<comment type="caution">
    <text evidence="1">The sequence shown here is derived from an EMBL/GenBank/DDBJ whole genome shotgun (WGS) entry which is preliminary data.</text>
</comment>
<dbReference type="RefSeq" id="WP_058353614.1">
    <property type="nucleotide sequence ID" value="NZ_CABMMD010000185.1"/>
</dbReference>